<protein>
    <recommendedName>
        <fullName evidence="1">Metallo-beta-lactamase domain-containing protein</fullName>
    </recommendedName>
</protein>
<dbReference type="Pfam" id="PF12706">
    <property type="entry name" value="Lactamase_B_2"/>
    <property type="match status" value="1"/>
</dbReference>
<proteinExistence type="predicted"/>
<sequence length="251" mass="28121">MKLTILGSGVLIPFPGRGNSGYFLQSGEQNILIDGGSGTIRRVSDYGLDYRSIDTIFYTHMHPDHTFDLIPLLFAWKHDPLVEKPRTLKIVCPKGFTSYFNKLMDIYGEWVMDENVSIKLKEVERQEVTLGNLTVTCGRTEHTDHSVTYRFTEEGGSSLFYSGDTDVCNELIESGRGAHTVLLECSFPDEMKREGHLTPSECGQIASDMGCNRLLLTHSYPEVLETDILSIVKTKFEGEAILAVDGMKLEI</sequence>
<dbReference type="InterPro" id="IPR001279">
    <property type="entry name" value="Metallo-B-lactamas"/>
</dbReference>
<feature type="domain" description="Metallo-beta-lactamase" evidence="1">
    <location>
        <begin position="18"/>
        <end position="196"/>
    </location>
</feature>
<gene>
    <name evidence="2" type="ORF">METZ01_LOCUS174831</name>
</gene>
<organism evidence="2">
    <name type="scientific">marine metagenome</name>
    <dbReference type="NCBI Taxonomy" id="408172"/>
    <lineage>
        <taxon>unclassified sequences</taxon>
        <taxon>metagenomes</taxon>
        <taxon>ecological metagenomes</taxon>
    </lineage>
</organism>
<dbReference type="EMBL" id="UINC01033153">
    <property type="protein sequence ID" value="SVB21977.1"/>
    <property type="molecule type" value="Genomic_DNA"/>
</dbReference>
<dbReference type="GO" id="GO:0042781">
    <property type="term" value="F:3'-tRNA processing endoribonuclease activity"/>
    <property type="evidence" value="ECO:0007669"/>
    <property type="project" value="TreeGrafter"/>
</dbReference>
<evidence type="ECO:0000259" key="1">
    <source>
        <dbReference type="SMART" id="SM00849"/>
    </source>
</evidence>
<dbReference type="InterPro" id="IPR036866">
    <property type="entry name" value="RibonucZ/Hydroxyglut_hydro"/>
</dbReference>
<name>A0A382C9B8_9ZZZZ</name>
<dbReference type="PANTHER" id="PTHR46018">
    <property type="entry name" value="ZINC PHOSPHODIESTERASE ELAC PROTEIN 1"/>
    <property type="match status" value="1"/>
</dbReference>
<dbReference type="CDD" id="cd16272">
    <property type="entry name" value="RNaseZ_MBL-fold"/>
    <property type="match status" value="1"/>
</dbReference>
<accession>A0A382C9B8</accession>
<dbReference type="Gene3D" id="3.60.15.10">
    <property type="entry name" value="Ribonuclease Z/Hydroxyacylglutathione hydrolase-like"/>
    <property type="match status" value="1"/>
</dbReference>
<evidence type="ECO:0000313" key="2">
    <source>
        <dbReference type="EMBL" id="SVB21977.1"/>
    </source>
</evidence>
<dbReference type="SMART" id="SM00849">
    <property type="entry name" value="Lactamase_B"/>
    <property type="match status" value="1"/>
</dbReference>
<dbReference type="SUPFAM" id="SSF56281">
    <property type="entry name" value="Metallo-hydrolase/oxidoreductase"/>
    <property type="match status" value="1"/>
</dbReference>
<reference evidence="2" key="1">
    <citation type="submission" date="2018-05" db="EMBL/GenBank/DDBJ databases">
        <authorList>
            <person name="Lanie J.A."/>
            <person name="Ng W.-L."/>
            <person name="Kazmierczak K.M."/>
            <person name="Andrzejewski T.M."/>
            <person name="Davidsen T.M."/>
            <person name="Wayne K.J."/>
            <person name="Tettelin H."/>
            <person name="Glass J.I."/>
            <person name="Rusch D."/>
            <person name="Podicherti R."/>
            <person name="Tsui H.-C.T."/>
            <person name="Winkler M.E."/>
        </authorList>
    </citation>
    <scope>NUCLEOTIDE SEQUENCE</scope>
</reference>
<dbReference type="PANTHER" id="PTHR46018:SF2">
    <property type="entry name" value="ZINC PHOSPHODIESTERASE ELAC PROTEIN 1"/>
    <property type="match status" value="1"/>
</dbReference>
<dbReference type="AlphaFoldDB" id="A0A382C9B8"/>